<evidence type="ECO:0000313" key="3">
    <source>
        <dbReference type="EMBL" id="PSR21285.1"/>
    </source>
</evidence>
<proteinExistence type="predicted"/>
<evidence type="ECO:0000313" key="4">
    <source>
        <dbReference type="Proteomes" id="UP000242705"/>
    </source>
</evidence>
<dbReference type="Gene3D" id="3.60.20.10">
    <property type="entry name" value="Glutamine Phosphoribosylpyrophosphate, subunit 1, domain 1"/>
    <property type="match status" value="1"/>
</dbReference>
<evidence type="ECO:0000259" key="2">
    <source>
        <dbReference type="PROSITE" id="PS51278"/>
    </source>
</evidence>
<dbReference type="AlphaFoldDB" id="A0A2T2WGB2"/>
<gene>
    <name evidence="3" type="ORF">C7B47_17365</name>
</gene>
<dbReference type="InterPro" id="IPR017932">
    <property type="entry name" value="GATase_2_dom"/>
</dbReference>
<dbReference type="PANTHER" id="PTHR42824:SF1">
    <property type="entry name" value="GLUTAMINE AMIDOTRANSFERASE YAFJ-RELATED"/>
    <property type="match status" value="1"/>
</dbReference>
<evidence type="ECO:0000256" key="1">
    <source>
        <dbReference type="ARBA" id="ARBA00022962"/>
    </source>
</evidence>
<dbReference type="Pfam" id="PF13230">
    <property type="entry name" value="GATase_4"/>
    <property type="match status" value="1"/>
</dbReference>
<protein>
    <recommendedName>
        <fullName evidence="2">Glutamine amidotransferase type-2 domain-containing protein</fullName>
    </recommendedName>
</protein>
<sequence length="230" mass="26232">MCEMLAVSSPDFVNMSELLAWARNLEELGVAGYGWGLAWIDETGLHRYRSLYGLRKDPYANDALRDVRTRRAFIHLRRPSLMTTQSPRNAQPYCDPLRTYAFAHNGFLSRHKAYRSEFAEQLEGTSDSEVGYYYWLEQLKRGRTITEALVDTHQHLEGRANFMALSSHGTLAVYAGNDENPCYLFRIGSMQLVTTSLHSLDDYVFEVIFPQATQATSIEQLAYAQAIEIS</sequence>
<dbReference type="CDD" id="cd00352">
    <property type="entry name" value="Gn_AT_II"/>
    <property type="match status" value="1"/>
</dbReference>
<organism evidence="3 4">
    <name type="scientific">Sulfobacillus thermosulfidooxidans</name>
    <dbReference type="NCBI Taxonomy" id="28034"/>
    <lineage>
        <taxon>Bacteria</taxon>
        <taxon>Bacillati</taxon>
        <taxon>Bacillota</taxon>
        <taxon>Clostridia</taxon>
        <taxon>Eubacteriales</taxon>
        <taxon>Clostridiales Family XVII. Incertae Sedis</taxon>
        <taxon>Sulfobacillus</taxon>
    </lineage>
</organism>
<name>A0A2T2WGB2_SULTH</name>
<reference evidence="3 4" key="1">
    <citation type="journal article" date="2014" name="BMC Genomics">
        <title>Comparison of environmental and isolate Sulfobacillus genomes reveals diverse carbon, sulfur, nitrogen, and hydrogen metabolisms.</title>
        <authorList>
            <person name="Justice N.B."/>
            <person name="Norman A."/>
            <person name="Brown C.T."/>
            <person name="Singh A."/>
            <person name="Thomas B.C."/>
            <person name="Banfield J.F."/>
        </authorList>
    </citation>
    <scope>NUCLEOTIDE SEQUENCE [LARGE SCALE GENOMIC DNA]</scope>
    <source>
        <strain evidence="3">AMDSBA5</strain>
    </source>
</reference>
<feature type="domain" description="Glutamine amidotransferase type-2" evidence="2">
    <location>
        <begin position="2"/>
        <end position="230"/>
    </location>
</feature>
<dbReference type="EMBL" id="PXYX01000114">
    <property type="protein sequence ID" value="PSR21285.1"/>
    <property type="molecule type" value="Genomic_DNA"/>
</dbReference>
<keyword evidence="1" id="KW-0315">Glutamine amidotransferase</keyword>
<dbReference type="PROSITE" id="PS51278">
    <property type="entry name" value="GATASE_TYPE_2"/>
    <property type="match status" value="1"/>
</dbReference>
<comment type="caution">
    <text evidence="3">The sequence shown here is derived from an EMBL/GenBank/DDBJ whole genome shotgun (WGS) entry which is preliminary data.</text>
</comment>
<accession>A0A2T2WGB2</accession>
<dbReference type="InterPro" id="IPR029055">
    <property type="entry name" value="Ntn_hydrolases_N"/>
</dbReference>
<dbReference type="InterPro" id="IPR026869">
    <property type="entry name" value="EgtC-like"/>
</dbReference>
<dbReference type="SUPFAM" id="SSF56235">
    <property type="entry name" value="N-terminal nucleophile aminohydrolases (Ntn hydrolases)"/>
    <property type="match status" value="1"/>
</dbReference>
<dbReference type="Proteomes" id="UP000242705">
    <property type="component" value="Unassembled WGS sequence"/>
</dbReference>
<dbReference type="PANTHER" id="PTHR42824">
    <property type="entry name" value="GLUTAMINE AMIDOTRANSFERASE"/>
    <property type="match status" value="1"/>
</dbReference>